<evidence type="ECO:0000313" key="8">
    <source>
        <dbReference type="Proteomes" id="UP000515135"/>
    </source>
</evidence>
<proteinExistence type="inferred from homology"/>
<dbReference type="OrthoDB" id="410701at2759"/>
<dbReference type="GO" id="GO:0005739">
    <property type="term" value="C:mitochondrion"/>
    <property type="evidence" value="ECO:0007669"/>
    <property type="project" value="UniProtKB-SubCell"/>
</dbReference>
<reference evidence="9" key="1">
    <citation type="submission" date="2025-08" db="UniProtKB">
        <authorList>
            <consortium name="RefSeq"/>
        </authorList>
    </citation>
    <scope>IDENTIFICATION</scope>
    <source>
        <tissue evidence="9">Gonad</tissue>
    </source>
</reference>
<dbReference type="KEGG" id="bbel:109477452"/>
<dbReference type="GO" id="GO:0003723">
    <property type="term" value="F:RNA binding"/>
    <property type="evidence" value="ECO:0007669"/>
    <property type="project" value="UniProtKB-ARBA"/>
</dbReference>
<dbReference type="InterPro" id="IPR029045">
    <property type="entry name" value="ClpP/crotonase-like_dom_sf"/>
</dbReference>
<comment type="similarity">
    <text evidence="2 7">Belongs to the enoyl-CoA hydratase/isomerase family.</text>
</comment>
<dbReference type="GO" id="GO:0004300">
    <property type="term" value="F:enoyl-CoA hydratase activity"/>
    <property type="evidence" value="ECO:0007669"/>
    <property type="project" value="UniProtKB-ARBA"/>
</dbReference>
<dbReference type="InterPro" id="IPR014748">
    <property type="entry name" value="Enoyl-CoA_hydra_C"/>
</dbReference>
<dbReference type="FunFam" id="1.10.12.10:FF:000001">
    <property type="entry name" value="Probable enoyl-CoA hydratase, mitochondrial"/>
    <property type="match status" value="1"/>
</dbReference>
<evidence type="ECO:0000256" key="1">
    <source>
        <dbReference type="ARBA" id="ARBA00004173"/>
    </source>
</evidence>
<evidence type="ECO:0000256" key="6">
    <source>
        <dbReference type="ARBA" id="ARBA00023239"/>
    </source>
</evidence>
<evidence type="ECO:0000256" key="7">
    <source>
        <dbReference type="RuleBase" id="RU003707"/>
    </source>
</evidence>
<dbReference type="Proteomes" id="UP000515135">
    <property type="component" value="Unplaced"/>
</dbReference>
<keyword evidence="3" id="KW-0809">Transit peptide</keyword>
<evidence type="ECO:0000313" key="9">
    <source>
        <dbReference type="RefSeq" id="XP_019634293.1"/>
    </source>
</evidence>
<dbReference type="InterPro" id="IPR018376">
    <property type="entry name" value="Enoyl-CoA_hyd/isom_CS"/>
</dbReference>
<dbReference type="PANTHER" id="PTHR11941">
    <property type="entry name" value="ENOYL-COA HYDRATASE-RELATED"/>
    <property type="match status" value="1"/>
</dbReference>
<evidence type="ECO:0000256" key="2">
    <source>
        <dbReference type="ARBA" id="ARBA00005254"/>
    </source>
</evidence>
<dbReference type="GeneID" id="109477452"/>
<dbReference type="CDD" id="cd06558">
    <property type="entry name" value="crotonase-like"/>
    <property type="match status" value="1"/>
</dbReference>
<dbReference type="Gene3D" id="1.10.12.10">
    <property type="entry name" value="Lyase 2-enoyl-coa Hydratase, Chain A, domain 2"/>
    <property type="match status" value="1"/>
</dbReference>
<dbReference type="Pfam" id="PF00378">
    <property type="entry name" value="ECH_1"/>
    <property type="match status" value="1"/>
</dbReference>
<name>A0A6P4ZCA0_BRABE</name>
<evidence type="ECO:0000256" key="4">
    <source>
        <dbReference type="ARBA" id="ARBA00022990"/>
    </source>
</evidence>
<evidence type="ECO:0000256" key="3">
    <source>
        <dbReference type="ARBA" id="ARBA00022946"/>
    </source>
</evidence>
<keyword evidence="4" id="KW-0007">Acetylation</keyword>
<dbReference type="InterPro" id="IPR001753">
    <property type="entry name" value="Enoyl-CoA_hydra/iso"/>
</dbReference>
<dbReference type="PANTHER" id="PTHR11941:SF171">
    <property type="entry name" value="SD19268P"/>
    <property type="match status" value="1"/>
</dbReference>
<keyword evidence="8" id="KW-1185">Reference proteome</keyword>
<gene>
    <name evidence="9" type="primary">LOC109477452</name>
</gene>
<dbReference type="Gene3D" id="3.90.226.10">
    <property type="entry name" value="2-enoyl-CoA Hydratase, Chain A, domain 1"/>
    <property type="match status" value="1"/>
</dbReference>
<keyword evidence="5" id="KW-0496">Mitochondrion</keyword>
<dbReference type="AlphaFoldDB" id="A0A6P4ZCA0"/>
<comment type="subcellular location">
    <subcellularLocation>
        <location evidence="1">Mitochondrion</location>
    </subcellularLocation>
</comment>
<dbReference type="PROSITE" id="PS00166">
    <property type="entry name" value="ENOYL_COA_HYDRATASE"/>
    <property type="match status" value="1"/>
</dbReference>
<protein>
    <submittedName>
        <fullName evidence="9">Methylglutaconyl-CoA hydratase, mitochondrial-like</fullName>
    </submittedName>
</protein>
<accession>A0A6P4ZCA0</accession>
<dbReference type="GO" id="GO:0006635">
    <property type="term" value="P:fatty acid beta-oxidation"/>
    <property type="evidence" value="ECO:0007669"/>
    <property type="project" value="TreeGrafter"/>
</dbReference>
<dbReference type="RefSeq" id="XP_019634293.1">
    <property type="nucleotide sequence ID" value="XM_019778734.1"/>
</dbReference>
<sequence length="312" mass="33287">MASLTKFLCHSVRNLVRPGLSLRTNVTQCGSAVFTQGRRHQSTAPSEEELQVSYLEGDSQGVVVFGLNRPEAKNSFSRNLAGLLREALQAVKFDQNARVLIIRSVAPGIFCAGADLKERAKMKPSEVGPFVAGLRASLRDIANLPMPVIAAIDGVALGGGMEMALGCDIRVAAVSAKMGLTETKLAIIPGGGGTQNLPRLIGPAKAKELIFTGRAIDGQEAYDIGLVNHVVPQNSNGDAAYQRSLLLAQEIVPQGPVALRVAKIAINRGSQVDLDTGMAIEEACYAQVIPTKDRMEGLMAFKEKRPPRYKGE</sequence>
<organism evidence="8 9">
    <name type="scientific">Branchiostoma belcheri</name>
    <name type="common">Amphioxus</name>
    <dbReference type="NCBI Taxonomy" id="7741"/>
    <lineage>
        <taxon>Eukaryota</taxon>
        <taxon>Metazoa</taxon>
        <taxon>Chordata</taxon>
        <taxon>Cephalochordata</taxon>
        <taxon>Leptocardii</taxon>
        <taxon>Amphioxiformes</taxon>
        <taxon>Branchiostomatidae</taxon>
        <taxon>Branchiostoma</taxon>
    </lineage>
</organism>
<dbReference type="SUPFAM" id="SSF52096">
    <property type="entry name" value="ClpP/crotonase"/>
    <property type="match status" value="1"/>
</dbReference>
<keyword evidence="6" id="KW-0456">Lyase</keyword>
<evidence type="ECO:0000256" key="5">
    <source>
        <dbReference type="ARBA" id="ARBA00023128"/>
    </source>
</evidence>
<dbReference type="FunFam" id="3.90.226.10:FF:000022">
    <property type="entry name" value="methylglutaconyl-CoA hydratase, mitochondrial isoform X1"/>
    <property type="match status" value="1"/>
</dbReference>